<proteinExistence type="predicted"/>
<protein>
    <submittedName>
        <fullName evidence="1">Uncharacterized protein</fullName>
    </submittedName>
</protein>
<comment type="caution">
    <text evidence="1">The sequence shown here is derived from an EMBL/GenBank/DDBJ whole genome shotgun (WGS) entry which is preliminary data.</text>
</comment>
<gene>
    <name evidence="1" type="ORF">ANN_14352</name>
</gene>
<reference evidence="1 2" key="1">
    <citation type="journal article" date="2022" name="Allergy">
        <title>Genome assembly and annotation of Periplaneta americana reveal a comprehensive cockroach allergen profile.</title>
        <authorList>
            <person name="Wang L."/>
            <person name="Xiong Q."/>
            <person name="Saelim N."/>
            <person name="Wang L."/>
            <person name="Nong W."/>
            <person name="Wan A.T."/>
            <person name="Shi M."/>
            <person name="Liu X."/>
            <person name="Cao Q."/>
            <person name="Hui J.H.L."/>
            <person name="Sookrung N."/>
            <person name="Leung T.F."/>
            <person name="Tungtrongchitr A."/>
            <person name="Tsui S.K.W."/>
        </authorList>
    </citation>
    <scope>NUCLEOTIDE SEQUENCE [LARGE SCALE GENOMIC DNA]</scope>
    <source>
        <strain evidence="1">PWHHKU_190912</strain>
    </source>
</reference>
<dbReference type="Proteomes" id="UP001148838">
    <property type="component" value="Unassembled WGS sequence"/>
</dbReference>
<organism evidence="1 2">
    <name type="scientific">Periplaneta americana</name>
    <name type="common">American cockroach</name>
    <name type="synonym">Blatta americana</name>
    <dbReference type="NCBI Taxonomy" id="6978"/>
    <lineage>
        <taxon>Eukaryota</taxon>
        <taxon>Metazoa</taxon>
        <taxon>Ecdysozoa</taxon>
        <taxon>Arthropoda</taxon>
        <taxon>Hexapoda</taxon>
        <taxon>Insecta</taxon>
        <taxon>Pterygota</taxon>
        <taxon>Neoptera</taxon>
        <taxon>Polyneoptera</taxon>
        <taxon>Dictyoptera</taxon>
        <taxon>Blattodea</taxon>
        <taxon>Blattoidea</taxon>
        <taxon>Blattidae</taxon>
        <taxon>Blattinae</taxon>
        <taxon>Periplaneta</taxon>
    </lineage>
</organism>
<evidence type="ECO:0000313" key="2">
    <source>
        <dbReference type="Proteomes" id="UP001148838"/>
    </source>
</evidence>
<accession>A0ABQ8SXN5</accession>
<keyword evidence="2" id="KW-1185">Reference proteome</keyword>
<name>A0ABQ8SXN5_PERAM</name>
<dbReference type="EMBL" id="JAJSOF020000019">
    <property type="protein sequence ID" value="KAJ4438407.1"/>
    <property type="molecule type" value="Genomic_DNA"/>
</dbReference>
<sequence>MKEIIEEGKPVLSTQHEYCSKVAKEILLSKYVIAFCDEEKQTGQYLFPINQATKRATDITDRSELLIKKIRREGVCAGDEKLESPEKNRPRELLIIVDDMDRCILKRKIQEFYTVQKEVSTLKLRVFENKVLRKIFGAKSDEVTGEWRKLHNTELHALYSSPDVIRNIKSRRLRWVGHVAEVHGLSVTGSTRRIDIIAFKESKRSGYIIDPTVRFETDEEQPAEVDNEKRISTILSFPITSKIPAKRA</sequence>
<evidence type="ECO:0000313" key="1">
    <source>
        <dbReference type="EMBL" id="KAJ4438407.1"/>
    </source>
</evidence>